<dbReference type="RefSeq" id="WP_084166990.1">
    <property type="nucleotide sequence ID" value="NZ_CAADJA010000002.1"/>
</dbReference>
<dbReference type="Pfam" id="PF07277">
    <property type="entry name" value="SapC"/>
    <property type="match status" value="1"/>
</dbReference>
<dbReference type="OrthoDB" id="9806524at2"/>
<proteinExistence type="predicted"/>
<dbReference type="Proteomes" id="UP000224974">
    <property type="component" value="Unassembled WGS sequence"/>
</dbReference>
<name>A0A2C6DU74_9GAMM</name>
<comment type="caution">
    <text evidence="1">The sequence shown here is derived from an EMBL/GenBank/DDBJ whole genome shotgun (WGS) entry which is preliminary data.</text>
</comment>
<accession>A0A2C6DU74</accession>
<reference evidence="2" key="1">
    <citation type="submission" date="2017-09" db="EMBL/GenBank/DDBJ databases">
        <title>FDA dAtabase for Regulatory Grade micrObial Sequences (FDA-ARGOS): Supporting development and validation of Infectious Disease Dx tests.</title>
        <authorList>
            <person name="Minogue T."/>
            <person name="Wolcott M."/>
            <person name="Wasieloski L."/>
            <person name="Aguilar W."/>
            <person name="Moore D."/>
            <person name="Tallon L."/>
            <person name="Sadzewicz L."/>
            <person name="Ott S."/>
            <person name="Zhao X."/>
            <person name="Nagaraj S."/>
            <person name="Vavikolanu K."/>
            <person name="Aluvathingal J."/>
            <person name="Nadendla S."/>
            <person name="Sichtig H."/>
        </authorList>
    </citation>
    <scope>NUCLEOTIDE SEQUENCE [LARGE SCALE GENOMIC DNA]</scope>
    <source>
        <strain evidence="2">FDAARGOS_387</strain>
    </source>
</reference>
<keyword evidence="2" id="KW-1185">Reference proteome</keyword>
<organism evidence="1 2">
    <name type="scientific">Budvicia aquatica</name>
    <dbReference type="NCBI Taxonomy" id="82979"/>
    <lineage>
        <taxon>Bacteria</taxon>
        <taxon>Pseudomonadati</taxon>
        <taxon>Pseudomonadota</taxon>
        <taxon>Gammaproteobacteria</taxon>
        <taxon>Enterobacterales</taxon>
        <taxon>Budviciaceae</taxon>
        <taxon>Budvicia</taxon>
    </lineage>
</organism>
<sequence length="71" mass="8256">MCRYATSDRRSKEFSLCFDANCAGFSREKGKALFNDDDTNSEFLNETIQFTNGFNLEVECTREFTNLLTEY</sequence>
<dbReference type="InterPro" id="IPR010836">
    <property type="entry name" value="SapC"/>
</dbReference>
<dbReference type="EMBL" id="PDDX01000001">
    <property type="protein sequence ID" value="PHI32757.1"/>
    <property type="molecule type" value="Genomic_DNA"/>
</dbReference>
<evidence type="ECO:0000313" key="1">
    <source>
        <dbReference type="EMBL" id="PHI32757.1"/>
    </source>
</evidence>
<gene>
    <name evidence="1" type="ORF">CRN84_19025</name>
</gene>
<protein>
    <submittedName>
        <fullName evidence="1">Uncharacterized protein</fullName>
    </submittedName>
</protein>
<dbReference type="AlphaFoldDB" id="A0A2C6DU74"/>
<evidence type="ECO:0000313" key="2">
    <source>
        <dbReference type="Proteomes" id="UP000224974"/>
    </source>
</evidence>